<name>A0A319BZ52_9EURO</name>
<protein>
    <recommendedName>
        <fullName evidence="4">ZP domain-containing protein</fullName>
    </recommendedName>
</protein>
<evidence type="ECO:0000256" key="1">
    <source>
        <dbReference type="SAM" id="SignalP"/>
    </source>
</evidence>
<feature type="signal peptide" evidence="1">
    <location>
        <begin position="1"/>
        <end position="20"/>
    </location>
</feature>
<proteinExistence type="predicted"/>
<accession>A0A319BZ52</accession>
<keyword evidence="1" id="KW-0732">Signal</keyword>
<evidence type="ECO:0008006" key="4">
    <source>
        <dbReference type="Google" id="ProtNLM"/>
    </source>
</evidence>
<sequence length="88" mass="9968">MLLRSLCIASNILSIVPILADLRPTTHVPNISETRVACTPTTEESYNGQTTIQLGPRFHFPVRFCLKHECHIEYQQERLSFGDCQLPA</sequence>
<organism evidence="2 3">
    <name type="scientific">Aspergillus uvarum CBS 121591</name>
    <dbReference type="NCBI Taxonomy" id="1448315"/>
    <lineage>
        <taxon>Eukaryota</taxon>
        <taxon>Fungi</taxon>
        <taxon>Dikarya</taxon>
        <taxon>Ascomycota</taxon>
        <taxon>Pezizomycotina</taxon>
        <taxon>Eurotiomycetes</taxon>
        <taxon>Eurotiomycetidae</taxon>
        <taxon>Eurotiales</taxon>
        <taxon>Aspergillaceae</taxon>
        <taxon>Aspergillus</taxon>
        <taxon>Aspergillus subgen. Circumdati</taxon>
    </lineage>
</organism>
<evidence type="ECO:0000313" key="2">
    <source>
        <dbReference type="EMBL" id="PYH76730.1"/>
    </source>
</evidence>
<dbReference type="RefSeq" id="XP_025486930.1">
    <property type="nucleotide sequence ID" value="XM_025630561.1"/>
</dbReference>
<feature type="chain" id="PRO_5016278380" description="ZP domain-containing protein" evidence="1">
    <location>
        <begin position="21"/>
        <end position="88"/>
    </location>
</feature>
<gene>
    <name evidence="2" type="ORF">BO82DRAFT_196365</name>
</gene>
<keyword evidence="3" id="KW-1185">Reference proteome</keyword>
<reference evidence="2 3" key="1">
    <citation type="submission" date="2016-12" db="EMBL/GenBank/DDBJ databases">
        <title>The genomes of Aspergillus section Nigri reveals drivers in fungal speciation.</title>
        <authorList>
            <consortium name="DOE Joint Genome Institute"/>
            <person name="Vesth T.C."/>
            <person name="Nybo J."/>
            <person name="Theobald S."/>
            <person name="Brandl J."/>
            <person name="Frisvad J.C."/>
            <person name="Nielsen K.F."/>
            <person name="Lyhne E.K."/>
            <person name="Kogle M.E."/>
            <person name="Kuo A."/>
            <person name="Riley R."/>
            <person name="Clum A."/>
            <person name="Nolan M."/>
            <person name="Lipzen A."/>
            <person name="Salamov A."/>
            <person name="Henrissat B."/>
            <person name="Wiebenga A."/>
            <person name="De Vries R.P."/>
            <person name="Grigoriev I.V."/>
            <person name="Mortensen U.H."/>
            <person name="Andersen M.R."/>
            <person name="Baker S.E."/>
        </authorList>
    </citation>
    <scope>NUCLEOTIDE SEQUENCE [LARGE SCALE GENOMIC DNA]</scope>
    <source>
        <strain evidence="2 3">CBS 121591</strain>
    </source>
</reference>
<dbReference type="VEuPathDB" id="FungiDB:BO82DRAFT_196365"/>
<dbReference type="GeneID" id="37133302"/>
<dbReference type="EMBL" id="KZ821752">
    <property type="protein sequence ID" value="PYH76730.1"/>
    <property type="molecule type" value="Genomic_DNA"/>
</dbReference>
<dbReference type="Proteomes" id="UP000248340">
    <property type="component" value="Unassembled WGS sequence"/>
</dbReference>
<dbReference type="AlphaFoldDB" id="A0A319BZ52"/>
<evidence type="ECO:0000313" key="3">
    <source>
        <dbReference type="Proteomes" id="UP000248340"/>
    </source>
</evidence>